<dbReference type="Proteomes" id="UP000664521">
    <property type="component" value="Unassembled WGS sequence"/>
</dbReference>
<dbReference type="AlphaFoldDB" id="A0A8H3IA48"/>
<evidence type="ECO:0000256" key="1">
    <source>
        <dbReference type="SAM" id="MobiDB-lite"/>
    </source>
</evidence>
<dbReference type="PANTHER" id="PTHR42103">
    <property type="entry name" value="ALPHA/BETA-HYDROLASES SUPERFAMILY PROTEIN"/>
    <property type="match status" value="1"/>
</dbReference>
<feature type="region of interest" description="Disordered" evidence="1">
    <location>
        <begin position="158"/>
        <end position="202"/>
    </location>
</feature>
<reference evidence="2" key="1">
    <citation type="submission" date="2021-03" db="EMBL/GenBank/DDBJ databases">
        <authorList>
            <person name="Tagirdzhanova G."/>
        </authorList>
    </citation>
    <scope>NUCLEOTIDE SEQUENCE</scope>
</reference>
<feature type="compositionally biased region" description="Basic and acidic residues" evidence="1">
    <location>
        <begin position="187"/>
        <end position="202"/>
    </location>
</feature>
<comment type="caution">
    <text evidence="2">The sequence shown here is derived from an EMBL/GenBank/DDBJ whole genome shotgun (WGS) entry which is preliminary data.</text>
</comment>
<proteinExistence type="predicted"/>
<dbReference type="Gene3D" id="3.40.50.1820">
    <property type="entry name" value="alpha/beta hydrolase"/>
    <property type="match status" value="1"/>
</dbReference>
<organism evidence="2 3">
    <name type="scientific">Heterodermia speciosa</name>
    <dbReference type="NCBI Taxonomy" id="116794"/>
    <lineage>
        <taxon>Eukaryota</taxon>
        <taxon>Fungi</taxon>
        <taxon>Dikarya</taxon>
        <taxon>Ascomycota</taxon>
        <taxon>Pezizomycotina</taxon>
        <taxon>Lecanoromycetes</taxon>
        <taxon>OSLEUM clade</taxon>
        <taxon>Lecanoromycetidae</taxon>
        <taxon>Caliciales</taxon>
        <taxon>Physciaceae</taxon>
        <taxon>Heterodermia</taxon>
    </lineage>
</organism>
<accession>A0A8H3IA48</accession>
<gene>
    <name evidence="2" type="ORF">HETSPECPRED_006002</name>
</gene>
<dbReference type="SUPFAM" id="SSF53474">
    <property type="entry name" value="alpha/beta-Hydrolases"/>
    <property type="match status" value="1"/>
</dbReference>
<evidence type="ECO:0000313" key="3">
    <source>
        <dbReference type="Proteomes" id="UP000664521"/>
    </source>
</evidence>
<sequence length="348" mass="38632">MPALADATTITWSSDWLRRSFAVGRGAGGSGGRTSWTSKPEIYDYMSFVGFLVHYLNALRLPELNDEPIPVSADVPLSPIRTGEPLGNPPGMLRDPMTLILGGYSYGSLITTHLPPYEAILERFAHVSQGTAEAEIRLRASSLAMQWNRDAQMHCEINRGRSLKAPGTPGSPPSSMALAMGGEESEPGARRSSRDSRRSLDVVRRSLERSHIHIGRRISGEVAALVETAQPLSPVRLKPPRICYLLVSPLLPPISSLATFFSHGSKSRSIETDIAQTLADHPTLAVYGDRDFFTSQKKLRVWALAVQQRLSSLFRFHEVPGAGHFWREREAEKEMRRLVREWVEGLKQ</sequence>
<name>A0A8H3IA48_9LECA</name>
<dbReference type="OrthoDB" id="10260961at2759"/>
<protein>
    <submittedName>
        <fullName evidence="2">Uncharacterized protein</fullName>
    </submittedName>
</protein>
<keyword evidence="3" id="KW-1185">Reference proteome</keyword>
<evidence type="ECO:0000313" key="2">
    <source>
        <dbReference type="EMBL" id="CAF9905949.1"/>
    </source>
</evidence>
<dbReference type="PANTHER" id="PTHR42103:SF2">
    <property type="entry name" value="AB HYDROLASE-1 DOMAIN-CONTAINING PROTEIN"/>
    <property type="match status" value="1"/>
</dbReference>
<dbReference type="EMBL" id="CAJPDS010000004">
    <property type="protein sequence ID" value="CAF9905949.1"/>
    <property type="molecule type" value="Genomic_DNA"/>
</dbReference>
<dbReference type="InterPro" id="IPR029058">
    <property type="entry name" value="AB_hydrolase_fold"/>
</dbReference>